<dbReference type="SUPFAM" id="SSF56112">
    <property type="entry name" value="Protein kinase-like (PK-like)"/>
    <property type="match status" value="1"/>
</dbReference>
<dbReference type="EC" id="2.7.11.25" evidence="2"/>
<evidence type="ECO:0000259" key="11">
    <source>
        <dbReference type="PROSITE" id="PS50011"/>
    </source>
</evidence>
<dbReference type="InterPro" id="IPR050538">
    <property type="entry name" value="MAP_kinase_kinase_kinase"/>
</dbReference>
<dbReference type="CDD" id="cd06632">
    <property type="entry name" value="STKc_MEKK1_plant"/>
    <property type="match status" value="1"/>
</dbReference>
<feature type="compositionally biased region" description="Polar residues" evidence="10">
    <location>
        <begin position="209"/>
        <end position="218"/>
    </location>
</feature>
<dbReference type="PANTHER" id="PTHR48016:SF8">
    <property type="entry name" value="MITOGEN-ACTIVATED PROTEIN KINASE KINASE KINASE 3"/>
    <property type="match status" value="1"/>
</dbReference>
<comment type="catalytic activity">
    <reaction evidence="7">
        <text>L-threonyl-[protein] + ATP = O-phospho-L-threonyl-[protein] + ADP + H(+)</text>
        <dbReference type="Rhea" id="RHEA:46608"/>
        <dbReference type="Rhea" id="RHEA-COMP:11060"/>
        <dbReference type="Rhea" id="RHEA-COMP:11605"/>
        <dbReference type="ChEBI" id="CHEBI:15378"/>
        <dbReference type="ChEBI" id="CHEBI:30013"/>
        <dbReference type="ChEBI" id="CHEBI:30616"/>
        <dbReference type="ChEBI" id="CHEBI:61977"/>
        <dbReference type="ChEBI" id="CHEBI:456216"/>
        <dbReference type="EC" id="2.7.11.25"/>
    </reaction>
</comment>
<feature type="binding site" evidence="9">
    <location>
        <position position="253"/>
    </location>
    <ligand>
        <name>ATP</name>
        <dbReference type="ChEBI" id="CHEBI:30616"/>
    </ligand>
</feature>
<keyword evidence="6 9" id="KW-0067">ATP-binding</keyword>
<feature type="region of interest" description="Disordered" evidence="10">
    <location>
        <begin position="1"/>
        <end position="218"/>
    </location>
</feature>
<dbReference type="PROSITE" id="PS50011">
    <property type="entry name" value="PROTEIN_KINASE_DOM"/>
    <property type="match status" value="1"/>
</dbReference>
<dbReference type="InterPro" id="IPR000719">
    <property type="entry name" value="Prot_kinase_dom"/>
</dbReference>
<dbReference type="GO" id="GO:0004709">
    <property type="term" value="F:MAP kinase kinase kinase activity"/>
    <property type="evidence" value="ECO:0007669"/>
    <property type="project" value="UniProtKB-EC"/>
</dbReference>
<keyword evidence="3" id="KW-0808">Transferase</keyword>
<evidence type="ECO:0000256" key="2">
    <source>
        <dbReference type="ARBA" id="ARBA00012406"/>
    </source>
</evidence>
<protein>
    <recommendedName>
        <fullName evidence="2">mitogen-activated protein kinase kinase kinase</fullName>
        <ecNumber evidence="2">2.7.11.25</ecNumber>
    </recommendedName>
</protein>
<dbReference type="Gene3D" id="1.10.510.10">
    <property type="entry name" value="Transferase(Phosphotransferase) domain 1"/>
    <property type="match status" value="1"/>
</dbReference>
<evidence type="ECO:0000313" key="12">
    <source>
        <dbReference type="EMBL" id="RYR19033.1"/>
    </source>
</evidence>
<dbReference type="Proteomes" id="UP000289738">
    <property type="component" value="Chromosome B03"/>
</dbReference>
<dbReference type="STRING" id="3818.A0A444ZXU0"/>
<comment type="caution">
    <text evidence="12">The sequence shown here is derived from an EMBL/GenBank/DDBJ whole genome shotgun (WGS) entry which is preliminary data.</text>
</comment>
<dbReference type="InterPro" id="IPR017441">
    <property type="entry name" value="Protein_kinase_ATP_BS"/>
</dbReference>
<evidence type="ECO:0000256" key="3">
    <source>
        <dbReference type="ARBA" id="ARBA00022679"/>
    </source>
</evidence>
<feature type="compositionally biased region" description="Low complexity" evidence="10">
    <location>
        <begin position="109"/>
        <end position="126"/>
    </location>
</feature>
<keyword evidence="5" id="KW-0418">Kinase</keyword>
<dbReference type="PANTHER" id="PTHR48016">
    <property type="entry name" value="MAP KINASE KINASE KINASE SSK2-RELATED-RELATED"/>
    <property type="match status" value="1"/>
</dbReference>
<name>A0A444ZXU0_ARAHY</name>
<evidence type="ECO:0000256" key="9">
    <source>
        <dbReference type="PROSITE-ProRule" id="PRU10141"/>
    </source>
</evidence>
<feature type="compositionally biased region" description="Low complexity" evidence="10">
    <location>
        <begin position="552"/>
        <end position="562"/>
    </location>
</feature>
<dbReference type="PROSITE" id="PS00107">
    <property type="entry name" value="PROTEIN_KINASE_ATP"/>
    <property type="match status" value="1"/>
</dbReference>
<dbReference type="GO" id="GO:0005737">
    <property type="term" value="C:cytoplasm"/>
    <property type="evidence" value="ECO:0007669"/>
    <property type="project" value="TreeGrafter"/>
</dbReference>
<dbReference type="SMART" id="SM00220">
    <property type="entry name" value="S_TKc"/>
    <property type="match status" value="1"/>
</dbReference>
<evidence type="ECO:0000256" key="5">
    <source>
        <dbReference type="ARBA" id="ARBA00022777"/>
    </source>
</evidence>
<reference evidence="12 13" key="1">
    <citation type="submission" date="2019-01" db="EMBL/GenBank/DDBJ databases">
        <title>Sequencing of cultivated peanut Arachis hypogaea provides insights into genome evolution and oil improvement.</title>
        <authorList>
            <person name="Chen X."/>
        </authorList>
    </citation>
    <scope>NUCLEOTIDE SEQUENCE [LARGE SCALE GENOMIC DNA]</scope>
    <source>
        <strain evidence="13">cv. Fuhuasheng</strain>
        <tissue evidence="12">Leaves</tissue>
    </source>
</reference>
<feature type="compositionally biased region" description="Polar residues" evidence="10">
    <location>
        <begin position="97"/>
        <end position="107"/>
    </location>
</feature>
<organism evidence="12 13">
    <name type="scientific">Arachis hypogaea</name>
    <name type="common">Peanut</name>
    <dbReference type="NCBI Taxonomy" id="3818"/>
    <lineage>
        <taxon>Eukaryota</taxon>
        <taxon>Viridiplantae</taxon>
        <taxon>Streptophyta</taxon>
        <taxon>Embryophyta</taxon>
        <taxon>Tracheophyta</taxon>
        <taxon>Spermatophyta</taxon>
        <taxon>Magnoliopsida</taxon>
        <taxon>eudicotyledons</taxon>
        <taxon>Gunneridae</taxon>
        <taxon>Pentapetalae</taxon>
        <taxon>rosids</taxon>
        <taxon>fabids</taxon>
        <taxon>Fabales</taxon>
        <taxon>Fabaceae</taxon>
        <taxon>Papilionoideae</taxon>
        <taxon>50 kb inversion clade</taxon>
        <taxon>dalbergioids sensu lato</taxon>
        <taxon>Dalbergieae</taxon>
        <taxon>Pterocarpus clade</taxon>
        <taxon>Arachis</taxon>
    </lineage>
</organism>
<dbReference type="FunFam" id="1.10.510.10:FF:000186">
    <property type="entry name" value="Mitogen-activated protein kinase kinase kinase"/>
    <property type="match status" value="1"/>
</dbReference>
<keyword evidence="13" id="KW-1185">Reference proteome</keyword>
<evidence type="ECO:0000256" key="7">
    <source>
        <dbReference type="ARBA" id="ARBA00047559"/>
    </source>
</evidence>
<keyword evidence="4 9" id="KW-0547">Nucleotide-binding</keyword>
<evidence type="ECO:0000256" key="6">
    <source>
        <dbReference type="ARBA" id="ARBA00022840"/>
    </source>
</evidence>
<feature type="domain" description="Protein kinase" evidence="11">
    <location>
        <begin position="224"/>
        <end position="480"/>
    </location>
</feature>
<evidence type="ECO:0000256" key="10">
    <source>
        <dbReference type="SAM" id="MobiDB-lite"/>
    </source>
</evidence>
<proteinExistence type="inferred from homology"/>
<dbReference type="InterPro" id="IPR011009">
    <property type="entry name" value="Kinase-like_dom_sf"/>
</dbReference>
<evidence type="ECO:0000313" key="13">
    <source>
        <dbReference type="Proteomes" id="UP000289738"/>
    </source>
</evidence>
<dbReference type="GO" id="GO:0005524">
    <property type="term" value="F:ATP binding"/>
    <property type="evidence" value="ECO:0007669"/>
    <property type="project" value="UniProtKB-UniRule"/>
</dbReference>
<evidence type="ECO:0000256" key="8">
    <source>
        <dbReference type="ARBA" id="ARBA00048329"/>
    </source>
</evidence>
<accession>A0A444ZXU0</accession>
<evidence type="ECO:0000256" key="1">
    <source>
        <dbReference type="ARBA" id="ARBA00006529"/>
    </source>
</evidence>
<comment type="catalytic activity">
    <reaction evidence="8">
        <text>L-seryl-[protein] + ATP = O-phospho-L-seryl-[protein] + ADP + H(+)</text>
        <dbReference type="Rhea" id="RHEA:17989"/>
        <dbReference type="Rhea" id="RHEA-COMP:9863"/>
        <dbReference type="Rhea" id="RHEA-COMP:11604"/>
        <dbReference type="ChEBI" id="CHEBI:15378"/>
        <dbReference type="ChEBI" id="CHEBI:29999"/>
        <dbReference type="ChEBI" id="CHEBI:30616"/>
        <dbReference type="ChEBI" id="CHEBI:83421"/>
        <dbReference type="ChEBI" id="CHEBI:456216"/>
        <dbReference type="EC" id="2.7.11.25"/>
    </reaction>
</comment>
<sequence length="631" mass="69413">MPAWWSRKSCKNKQQNQGEVEDEEETRGRQKFNLIGSPISIISSRKKGKDKNKNNKSFDELIASRNSPRTSKEFASVDGNDNNRDRDRGLPLPRPTVSANHSFNNDQGLVFGSTSLSGSSVSSSTSNDDHPISPQFINNRGQGDIKFHVRPKSPGAGSRGPTSPTSPLHQRILSLDSPTGKQEDGKSECHPLPLPPGSPTSPSTLSTPRANGSLENNASNLSKWKKGKLLGRGTFGHVYLGFNSESGQMCAIKEVRVVSDDPTSKECLRQLNQEINLLNQLSHPNIVQYYGSELREETLSVYLEYVSGGSIHKLLQEYGSFKEPVIQNYTRQIVSGLAYLHARNTVHRDIKGANILVDPNGEIKLADFGMAKLINSAASVLSFKGSPYWMAPEVVMNTNGYGLPVDIWSLGCTILEMATSKPPWNQYEGVAAIFKIGNSKDMPEIPEHLSDDAKSFIKLCLNRDPLARPTAQMLLDHPFIRDQSATKAVNVSITRDAFPRMLDGSRTPPPVLEHQSNRTSITSLDGDHATKTARAASHALRSPRDNARTITSLPVSPSSSPLRQYGTAQKSGFFSPPHPTYTMMGQNNFNLSDTSPYSVRSNAAFTLDPWHETSRYKAQTPLGGSPRMRFI</sequence>
<evidence type="ECO:0000256" key="4">
    <source>
        <dbReference type="ARBA" id="ARBA00022741"/>
    </source>
</evidence>
<dbReference type="EMBL" id="SDMP01000013">
    <property type="protein sequence ID" value="RYR19033.1"/>
    <property type="molecule type" value="Genomic_DNA"/>
</dbReference>
<gene>
    <name evidence="12" type="ORF">Ahy_B03g063702</name>
</gene>
<comment type="similarity">
    <text evidence="1">Belongs to the protein kinase superfamily. STE Ser/Thr protein kinase family. MAP kinase kinase kinase subfamily.</text>
</comment>
<feature type="region of interest" description="Disordered" evidence="10">
    <location>
        <begin position="500"/>
        <end position="568"/>
    </location>
</feature>
<dbReference type="AlphaFoldDB" id="A0A444ZXU0"/>
<dbReference type="Pfam" id="PF00069">
    <property type="entry name" value="Pkinase"/>
    <property type="match status" value="1"/>
</dbReference>